<dbReference type="InterPro" id="IPR023045">
    <property type="entry name" value="MoaC"/>
</dbReference>
<gene>
    <name evidence="8" type="primary">moaC</name>
    <name evidence="8" type="ORF">C0189_01280</name>
</gene>
<evidence type="ECO:0000256" key="3">
    <source>
        <dbReference type="ARBA" id="ARBA00012575"/>
    </source>
</evidence>
<proteinExistence type="predicted"/>
<dbReference type="GO" id="GO:0006777">
    <property type="term" value="P:Mo-molybdopterin cofactor biosynthetic process"/>
    <property type="evidence" value="ECO:0007669"/>
    <property type="project" value="UniProtKB-KW"/>
</dbReference>
<dbReference type="EC" id="4.6.1.17" evidence="3"/>
<evidence type="ECO:0000256" key="4">
    <source>
        <dbReference type="ARBA" id="ARBA00023150"/>
    </source>
</evidence>
<organism evidence="8 9">
    <name type="scientific">Caldisericum exile</name>
    <dbReference type="NCBI Taxonomy" id="693075"/>
    <lineage>
        <taxon>Bacteria</taxon>
        <taxon>Pseudomonadati</taxon>
        <taxon>Caldisericota/Cryosericota group</taxon>
        <taxon>Caldisericota</taxon>
        <taxon>Caldisericia</taxon>
        <taxon>Caldisericales</taxon>
        <taxon>Caldisericaceae</taxon>
        <taxon>Caldisericum</taxon>
    </lineage>
</organism>
<keyword evidence="4" id="KW-0501">Molybdenum cofactor biosynthesis</keyword>
<evidence type="ECO:0000256" key="2">
    <source>
        <dbReference type="ARBA" id="ARBA00005046"/>
    </source>
</evidence>
<dbReference type="NCBIfam" id="TIGR00581">
    <property type="entry name" value="moaC"/>
    <property type="match status" value="1"/>
</dbReference>
<evidence type="ECO:0000313" key="9">
    <source>
        <dbReference type="Proteomes" id="UP000237040"/>
    </source>
</evidence>
<dbReference type="InterPro" id="IPR036522">
    <property type="entry name" value="MoaC_sf"/>
</dbReference>
<comment type="pathway">
    <text evidence="2">Cofactor biosynthesis; molybdopterin biosynthesis.</text>
</comment>
<evidence type="ECO:0000256" key="1">
    <source>
        <dbReference type="ARBA" id="ARBA00001637"/>
    </source>
</evidence>
<dbReference type="PANTHER" id="PTHR22960">
    <property type="entry name" value="MOLYBDOPTERIN COFACTOR SYNTHESIS PROTEIN A"/>
    <property type="match status" value="1"/>
</dbReference>
<dbReference type="NCBIfam" id="NF006870">
    <property type="entry name" value="PRK09364.1"/>
    <property type="match status" value="1"/>
</dbReference>
<dbReference type="AlphaFoldDB" id="A0A2J6WFE4"/>
<dbReference type="CDD" id="cd01420">
    <property type="entry name" value="MoaC_PE"/>
    <property type="match status" value="1"/>
</dbReference>
<comment type="function">
    <text evidence="6">Catalyzes the conversion of (8S)-3',8-cyclo-7,8-dihydroguanosine 5'-triphosphate to cyclic pyranopterin monophosphate (cPMP).</text>
</comment>
<dbReference type="UniPathway" id="UPA00344"/>
<dbReference type="Gene3D" id="3.30.70.640">
    <property type="entry name" value="Molybdopterin cofactor biosynthesis C (MoaC) domain"/>
    <property type="match status" value="1"/>
</dbReference>
<dbReference type="EMBL" id="PNIL01000020">
    <property type="protein sequence ID" value="PMP68387.1"/>
    <property type="molecule type" value="Genomic_DNA"/>
</dbReference>
<dbReference type="GO" id="GO:0061799">
    <property type="term" value="F:cyclic pyranopterin monophosphate synthase activity"/>
    <property type="evidence" value="ECO:0007669"/>
    <property type="project" value="UniProtKB-EC"/>
</dbReference>
<dbReference type="Proteomes" id="UP000237040">
    <property type="component" value="Unassembled WGS sequence"/>
</dbReference>
<evidence type="ECO:0000256" key="6">
    <source>
        <dbReference type="ARBA" id="ARBA00055087"/>
    </source>
</evidence>
<accession>A0A2J6WFE4</accession>
<dbReference type="InterPro" id="IPR002820">
    <property type="entry name" value="Mopterin_CF_biosynth-C_dom"/>
</dbReference>
<dbReference type="InterPro" id="IPR047594">
    <property type="entry name" value="MoaC_bact/euk"/>
</dbReference>
<dbReference type="InterPro" id="IPR050105">
    <property type="entry name" value="MoCo_biosynth_MoaA/MoaC"/>
</dbReference>
<dbReference type="RefSeq" id="WP_416085681.1">
    <property type="nucleotide sequence ID" value="NZ_JBNARP010000003.1"/>
</dbReference>
<evidence type="ECO:0000256" key="5">
    <source>
        <dbReference type="ARBA" id="ARBA00023239"/>
    </source>
</evidence>
<feature type="domain" description="Molybdopterin cofactor biosynthesis C (MoaC)" evidence="7">
    <location>
        <begin position="12"/>
        <end position="147"/>
    </location>
</feature>
<dbReference type="Pfam" id="PF01967">
    <property type="entry name" value="MoaC"/>
    <property type="match status" value="1"/>
</dbReference>
<evidence type="ECO:0000259" key="7">
    <source>
        <dbReference type="Pfam" id="PF01967"/>
    </source>
</evidence>
<keyword evidence="5" id="KW-0456">Lyase</keyword>
<comment type="catalytic activity">
    <reaction evidence="1">
        <text>(8S)-3',8-cyclo-7,8-dihydroguanosine 5'-triphosphate = cyclic pyranopterin phosphate + diphosphate</text>
        <dbReference type="Rhea" id="RHEA:49580"/>
        <dbReference type="ChEBI" id="CHEBI:33019"/>
        <dbReference type="ChEBI" id="CHEBI:59648"/>
        <dbReference type="ChEBI" id="CHEBI:131766"/>
        <dbReference type="EC" id="4.6.1.17"/>
    </reaction>
</comment>
<sequence length="159" mass="17634">MSQFDKSGKAYMVDVTNKDETLRTARAFAKILLSKETLEKIKLGDIQKGEVLTVAKIAGIMASKKTSELIPLCHPLNITFSDLAFRLVDEPPSIEIESFVELKAKTGAEMEALTSVSVAALTIYDMCKSIDKNIEIREIYLLEKTGGKSGTFRKEKKLD</sequence>
<name>A0A2J6WFE4_9BACT</name>
<evidence type="ECO:0000313" key="8">
    <source>
        <dbReference type="EMBL" id="PMP68387.1"/>
    </source>
</evidence>
<reference evidence="8 9" key="1">
    <citation type="submission" date="2018-01" db="EMBL/GenBank/DDBJ databases">
        <title>Metagenomic assembled genomes from two thermal pools in the Uzon Caldera, Kamchatka, Russia.</title>
        <authorList>
            <person name="Wilkins L."/>
            <person name="Ettinger C."/>
        </authorList>
    </citation>
    <scope>NUCLEOTIDE SEQUENCE [LARGE SCALE GENOMIC DNA]</scope>
    <source>
        <strain evidence="8">ZAV-07</strain>
    </source>
</reference>
<dbReference type="SUPFAM" id="SSF55040">
    <property type="entry name" value="Molybdenum cofactor biosynthesis protein C, MoaC"/>
    <property type="match status" value="1"/>
</dbReference>
<protein>
    <recommendedName>
        <fullName evidence="3">cyclic pyranopterin monophosphate synthase</fullName>
        <ecNumber evidence="3">4.6.1.17</ecNumber>
    </recommendedName>
</protein>
<comment type="caution">
    <text evidence="8">The sequence shown here is derived from an EMBL/GenBank/DDBJ whole genome shotgun (WGS) entry which is preliminary data.</text>
</comment>